<dbReference type="EMBL" id="FNID01000027">
    <property type="protein sequence ID" value="SDN66494.1"/>
    <property type="molecule type" value="Genomic_DNA"/>
</dbReference>
<dbReference type="Proteomes" id="UP000199182">
    <property type="component" value="Unassembled WGS sequence"/>
</dbReference>
<dbReference type="Gene3D" id="3.40.1260.10">
    <property type="entry name" value="DsrEFH-like"/>
    <property type="match status" value="1"/>
</dbReference>
<organism evidence="1 2">
    <name type="scientific">Acetanaerobacterium elongatum</name>
    <dbReference type="NCBI Taxonomy" id="258515"/>
    <lineage>
        <taxon>Bacteria</taxon>
        <taxon>Bacillati</taxon>
        <taxon>Bacillota</taxon>
        <taxon>Clostridia</taxon>
        <taxon>Eubacteriales</taxon>
        <taxon>Oscillospiraceae</taxon>
        <taxon>Acetanaerobacterium</taxon>
    </lineage>
</organism>
<proteinExistence type="predicted"/>
<evidence type="ECO:0000313" key="2">
    <source>
        <dbReference type="Proteomes" id="UP000199182"/>
    </source>
</evidence>
<accession>A0A1H0D8F8</accession>
<dbReference type="InterPro" id="IPR027396">
    <property type="entry name" value="DsrEFH-like"/>
</dbReference>
<dbReference type="STRING" id="258515.SAMN05192585_12720"/>
<dbReference type="OrthoDB" id="9805634at2"/>
<sequence length="112" mass="12468">MADKLTILWTNADKITAEKMVFMYAINSKTHGWWEEVTVLIWGATAKLTAEDLLIQQNIELAQHVGVRFIACKACADQLSVSEALTDLGVEVTYTGELLTEIIKEGEKLITI</sequence>
<dbReference type="AlphaFoldDB" id="A0A1H0D8F8"/>
<reference evidence="1 2" key="1">
    <citation type="submission" date="2016-10" db="EMBL/GenBank/DDBJ databases">
        <authorList>
            <person name="de Groot N.N."/>
        </authorList>
    </citation>
    <scope>NUCLEOTIDE SEQUENCE [LARGE SCALE GENOMIC DNA]</scope>
    <source>
        <strain evidence="1 2">CGMCC 1.5012</strain>
    </source>
</reference>
<protein>
    <submittedName>
        <fullName evidence="1">Uncharacterized protein</fullName>
    </submittedName>
</protein>
<gene>
    <name evidence="1" type="ORF">SAMN05192585_12720</name>
</gene>
<keyword evidence="2" id="KW-1185">Reference proteome</keyword>
<dbReference type="SUPFAM" id="SSF75169">
    <property type="entry name" value="DsrEFH-like"/>
    <property type="match status" value="1"/>
</dbReference>
<dbReference type="RefSeq" id="WP_092641556.1">
    <property type="nucleotide sequence ID" value="NZ_FNID01000027.1"/>
</dbReference>
<evidence type="ECO:0000313" key="1">
    <source>
        <dbReference type="EMBL" id="SDN66494.1"/>
    </source>
</evidence>
<name>A0A1H0D8F8_9FIRM</name>